<dbReference type="PANTHER" id="PTHR11132">
    <property type="entry name" value="SOLUTE CARRIER FAMILY 35"/>
    <property type="match status" value="1"/>
</dbReference>
<evidence type="ECO:0000256" key="9">
    <source>
        <dbReference type="SAM" id="Phobius"/>
    </source>
</evidence>
<evidence type="ECO:0000256" key="4">
    <source>
        <dbReference type="ARBA" id="ARBA00011182"/>
    </source>
</evidence>
<feature type="transmembrane region" description="Helical" evidence="9">
    <location>
        <begin position="187"/>
        <end position="204"/>
    </location>
</feature>
<evidence type="ECO:0000313" key="12">
    <source>
        <dbReference type="Proteomes" id="UP001358417"/>
    </source>
</evidence>
<sequence>MAEFQRYRDSSLQSSSSADTDLELKEKSHETPYQDEISLEDNVGEARDALLPRHAANQAIAADPKVALEYTVPTSKKFMALGIYFLCNVGLTLYNKAVLGSLQPFGRREAWTLCAFSLLFTVNIAISNVSLGMVSIPFHQVVRATSPLVTTGIYRVFYGRTYSRATYLTLLPIILGVGLATYGDYSWTMGGLLMTLLGVLLGAMKTIASNQIMTGSLKLAPLEFLFRMSPLACVQSLIYGIWTGEFASLRADIAPMRDISKAEMTYGMTGLVLIILCNGLLAFCLNVSSFTTNKLVGALTMTVCGNLKVCLTIILGVVLFNVTVGFSNALGLLITMLGVAAYSSVELVSKRKKTPAPGSV</sequence>
<evidence type="ECO:0000256" key="1">
    <source>
        <dbReference type="ARBA" id="ARBA00003420"/>
    </source>
</evidence>
<evidence type="ECO:0000256" key="8">
    <source>
        <dbReference type="SAM" id="MobiDB-lite"/>
    </source>
</evidence>
<keyword evidence="6 9" id="KW-1133">Transmembrane helix</keyword>
<accession>A0AAV9MYZ2</accession>
<keyword evidence="5 9" id="KW-0812">Transmembrane</keyword>
<evidence type="ECO:0000256" key="6">
    <source>
        <dbReference type="ARBA" id="ARBA00022989"/>
    </source>
</evidence>
<comment type="subcellular location">
    <subcellularLocation>
        <location evidence="2">Endoplasmic reticulum membrane</location>
        <topology evidence="2">Multi-pass membrane protein</topology>
    </subcellularLocation>
</comment>
<dbReference type="GeneID" id="89976785"/>
<comment type="subunit">
    <text evidence="4">Homooligomer.</text>
</comment>
<feature type="transmembrane region" description="Helical" evidence="9">
    <location>
        <begin position="110"/>
        <end position="134"/>
    </location>
</feature>
<evidence type="ECO:0000256" key="7">
    <source>
        <dbReference type="ARBA" id="ARBA00023136"/>
    </source>
</evidence>
<dbReference type="RefSeq" id="XP_064701764.1">
    <property type="nucleotide sequence ID" value="XM_064852167.1"/>
</dbReference>
<comment type="function">
    <text evidence="1">Involved in the import of GDP-mannose from the cytoplasm into the Golgi lumen.</text>
</comment>
<reference evidence="11 12" key="1">
    <citation type="submission" date="2023-08" db="EMBL/GenBank/DDBJ databases">
        <title>Black Yeasts Isolated from many extreme environments.</title>
        <authorList>
            <person name="Coleine C."/>
            <person name="Stajich J.E."/>
            <person name="Selbmann L."/>
        </authorList>
    </citation>
    <scope>NUCLEOTIDE SEQUENCE [LARGE SCALE GENOMIC DNA]</scope>
    <source>
        <strain evidence="11 12">CCFEE 5792</strain>
    </source>
</reference>
<keyword evidence="7 9" id="KW-0472">Membrane</keyword>
<feature type="transmembrane region" description="Helical" evidence="9">
    <location>
        <begin position="295"/>
        <end position="320"/>
    </location>
</feature>
<dbReference type="InterPro" id="IPR050186">
    <property type="entry name" value="TPT_transporter"/>
</dbReference>
<evidence type="ECO:0000256" key="5">
    <source>
        <dbReference type="ARBA" id="ARBA00022692"/>
    </source>
</evidence>
<comment type="similarity">
    <text evidence="3">Belongs to the TPT transporter family. SLC35D subfamily.</text>
</comment>
<feature type="transmembrane region" description="Helical" evidence="9">
    <location>
        <begin position="78"/>
        <end position="98"/>
    </location>
</feature>
<comment type="caution">
    <text evidence="11">The sequence shown here is derived from an EMBL/GenBank/DDBJ whole genome shotgun (WGS) entry which is preliminary data.</text>
</comment>
<dbReference type="InterPro" id="IPR004853">
    <property type="entry name" value="Sugar_P_trans_dom"/>
</dbReference>
<feature type="transmembrane region" description="Helical" evidence="9">
    <location>
        <begin position="326"/>
        <end position="345"/>
    </location>
</feature>
<proteinExistence type="inferred from homology"/>
<keyword evidence="12" id="KW-1185">Reference proteome</keyword>
<protein>
    <recommendedName>
        <fullName evidence="10">Sugar phosphate transporter domain-containing protein</fullName>
    </recommendedName>
</protein>
<organism evidence="11 12">
    <name type="scientific">Exophiala bonariae</name>
    <dbReference type="NCBI Taxonomy" id="1690606"/>
    <lineage>
        <taxon>Eukaryota</taxon>
        <taxon>Fungi</taxon>
        <taxon>Dikarya</taxon>
        <taxon>Ascomycota</taxon>
        <taxon>Pezizomycotina</taxon>
        <taxon>Eurotiomycetes</taxon>
        <taxon>Chaetothyriomycetidae</taxon>
        <taxon>Chaetothyriales</taxon>
        <taxon>Herpotrichiellaceae</taxon>
        <taxon>Exophiala</taxon>
    </lineage>
</organism>
<feature type="transmembrane region" description="Helical" evidence="9">
    <location>
        <begin position="264"/>
        <end position="283"/>
    </location>
</feature>
<feature type="domain" description="Sugar phosphate transporter" evidence="10">
    <location>
        <begin position="104"/>
        <end position="343"/>
    </location>
</feature>
<feature type="compositionally biased region" description="Basic and acidic residues" evidence="8">
    <location>
        <begin position="22"/>
        <end position="32"/>
    </location>
</feature>
<evidence type="ECO:0000256" key="3">
    <source>
        <dbReference type="ARBA" id="ARBA00010425"/>
    </source>
</evidence>
<gene>
    <name evidence="11" type="ORF">LTR84_008622</name>
</gene>
<evidence type="ECO:0000259" key="10">
    <source>
        <dbReference type="Pfam" id="PF03151"/>
    </source>
</evidence>
<feature type="region of interest" description="Disordered" evidence="8">
    <location>
        <begin position="1"/>
        <end position="34"/>
    </location>
</feature>
<dbReference type="GO" id="GO:0005789">
    <property type="term" value="C:endoplasmic reticulum membrane"/>
    <property type="evidence" value="ECO:0007669"/>
    <property type="project" value="UniProtKB-SubCell"/>
</dbReference>
<feature type="transmembrane region" description="Helical" evidence="9">
    <location>
        <begin position="224"/>
        <end position="244"/>
    </location>
</feature>
<dbReference type="Pfam" id="PF03151">
    <property type="entry name" value="TPT"/>
    <property type="match status" value="1"/>
</dbReference>
<name>A0AAV9MYZ2_9EURO</name>
<dbReference type="EMBL" id="JAVRRD010000032">
    <property type="protein sequence ID" value="KAK5046165.1"/>
    <property type="molecule type" value="Genomic_DNA"/>
</dbReference>
<dbReference type="Proteomes" id="UP001358417">
    <property type="component" value="Unassembled WGS sequence"/>
</dbReference>
<evidence type="ECO:0000256" key="2">
    <source>
        <dbReference type="ARBA" id="ARBA00004477"/>
    </source>
</evidence>
<dbReference type="AlphaFoldDB" id="A0AAV9MYZ2"/>
<evidence type="ECO:0000313" key="11">
    <source>
        <dbReference type="EMBL" id="KAK5046165.1"/>
    </source>
</evidence>
<feature type="transmembrane region" description="Helical" evidence="9">
    <location>
        <begin position="165"/>
        <end position="181"/>
    </location>
</feature>